<dbReference type="GO" id="GO:0007165">
    <property type="term" value="P:signal transduction"/>
    <property type="evidence" value="ECO:0007669"/>
    <property type="project" value="InterPro"/>
</dbReference>
<dbReference type="SUPFAM" id="SSF52200">
    <property type="entry name" value="Toll/Interleukin receptor TIR domain"/>
    <property type="match status" value="1"/>
</dbReference>
<sequence length="280" mass="31589">MKVFISWSGDTSKKVGEVIRAWLPSVLQTVKPYFTPSDIEKGTRWSSDIAQELDDSMAGIFCVTKDNLNSQWLMFEAGAISKKVEQSMVCPILIGIDNSDINGPLTQFQTTQFERSEIKKLVSDLNKANKENQLDESVLNSVFDKFWPDLEEKINSILKSSGTEHAKSADLRTDREVLEEVLDLSRSLAIQKSGGFKHNKELNELISSFLMCFEGVFGYDWDHSKLCLEHGGFIAPNGTFINPKVADEESDWANRAGLLRSYRALIQYIDKNNIDINTGY</sequence>
<feature type="domain" description="TIR" evidence="1">
    <location>
        <begin position="1"/>
        <end position="154"/>
    </location>
</feature>
<dbReference type="Gene3D" id="3.40.50.10140">
    <property type="entry name" value="Toll/interleukin-1 receptor homology (TIR) domain"/>
    <property type="match status" value="1"/>
</dbReference>
<name>A0AAN1UBP9_VIBVL</name>
<dbReference type="AlphaFoldDB" id="A0AAN1UBP9"/>
<evidence type="ECO:0000313" key="3">
    <source>
        <dbReference type="Proteomes" id="UP000263418"/>
    </source>
</evidence>
<dbReference type="PROSITE" id="PS50104">
    <property type="entry name" value="TIR"/>
    <property type="match status" value="1"/>
</dbReference>
<dbReference type="RefSeq" id="WP_080608870.1">
    <property type="nucleotide sequence ID" value="NZ_CP019290.1"/>
</dbReference>
<protein>
    <recommendedName>
        <fullName evidence="1">TIR domain-containing protein</fullName>
    </recommendedName>
</protein>
<evidence type="ECO:0000259" key="1">
    <source>
        <dbReference type="PROSITE" id="PS50104"/>
    </source>
</evidence>
<reference evidence="2 3" key="1">
    <citation type="submission" date="2017-01" db="EMBL/GenBank/DDBJ databases">
        <title>Complete Genome Sequence of Vibrio vulnificus FORC_053.</title>
        <authorList>
            <consortium name="Food-borne Pathogen Omics Research Center"/>
            <person name="Chung H.Y."/>
            <person name="Na E.J."/>
            <person name="Song J.S."/>
            <person name="Kim H."/>
            <person name="Lee J.-H."/>
            <person name="Ryu S."/>
            <person name="Choi S.H."/>
        </authorList>
    </citation>
    <scope>NUCLEOTIDE SEQUENCE [LARGE SCALE GENOMIC DNA]</scope>
    <source>
        <strain evidence="2 3">FORC_053</strain>
    </source>
</reference>
<proteinExistence type="predicted"/>
<evidence type="ECO:0000313" key="2">
    <source>
        <dbReference type="EMBL" id="AXX59604.1"/>
    </source>
</evidence>
<dbReference type="Pfam" id="PF13676">
    <property type="entry name" value="TIR_2"/>
    <property type="match status" value="1"/>
</dbReference>
<dbReference type="InterPro" id="IPR035897">
    <property type="entry name" value="Toll_tir_struct_dom_sf"/>
</dbReference>
<dbReference type="InterPro" id="IPR000157">
    <property type="entry name" value="TIR_dom"/>
</dbReference>
<accession>A0AAN1UBP9</accession>
<organism evidence="2 3">
    <name type="scientific">Vibrio vulnificus</name>
    <dbReference type="NCBI Taxonomy" id="672"/>
    <lineage>
        <taxon>Bacteria</taxon>
        <taxon>Pseudomonadati</taxon>
        <taxon>Pseudomonadota</taxon>
        <taxon>Gammaproteobacteria</taxon>
        <taxon>Vibrionales</taxon>
        <taxon>Vibrionaceae</taxon>
        <taxon>Vibrio</taxon>
    </lineage>
</organism>
<dbReference type="Proteomes" id="UP000263418">
    <property type="component" value="Chromosome 1"/>
</dbReference>
<dbReference type="EMBL" id="CP019290">
    <property type="protein sequence ID" value="AXX59604.1"/>
    <property type="molecule type" value="Genomic_DNA"/>
</dbReference>
<gene>
    <name evidence="2" type="ORF">FORC53_1265</name>
</gene>